<proteinExistence type="predicted"/>
<gene>
    <name evidence="2" type="ORF">AB5I84_01505</name>
</gene>
<protein>
    <submittedName>
        <fullName evidence="2">Metallophosphoesterase</fullName>
    </submittedName>
</protein>
<evidence type="ECO:0000313" key="3">
    <source>
        <dbReference type="Proteomes" id="UP001562065"/>
    </source>
</evidence>
<accession>A0ABV4AFH8</accession>
<evidence type="ECO:0000313" key="2">
    <source>
        <dbReference type="EMBL" id="MEY1660821.1"/>
    </source>
</evidence>
<evidence type="ECO:0000259" key="1">
    <source>
        <dbReference type="Pfam" id="PF00149"/>
    </source>
</evidence>
<comment type="caution">
    <text evidence="2">The sequence shown here is derived from an EMBL/GenBank/DDBJ whole genome shotgun (WGS) entry which is preliminary data.</text>
</comment>
<dbReference type="SUPFAM" id="SSF56300">
    <property type="entry name" value="Metallo-dependent phosphatases"/>
    <property type="match status" value="1"/>
</dbReference>
<dbReference type="InterPro" id="IPR029052">
    <property type="entry name" value="Metallo-depent_PP-like"/>
</dbReference>
<reference evidence="2 3" key="1">
    <citation type="submission" date="2024-07" db="EMBL/GenBank/DDBJ databases">
        <authorList>
            <person name="Ren Q."/>
        </authorList>
    </citation>
    <scope>NUCLEOTIDE SEQUENCE [LARGE SCALE GENOMIC DNA]</scope>
    <source>
        <strain evidence="2 3">REN37</strain>
    </source>
</reference>
<dbReference type="EMBL" id="JBGCUO010000001">
    <property type="protein sequence ID" value="MEY1660821.1"/>
    <property type="molecule type" value="Genomic_DNA"/>
</dbReference>
<dbReference type="InterPro" id="IPR004843">
    <property type="entry name" value="Calcineurin-like_PHP"/>
</dbReference>
<dbReference type="Proteomes" id="UP001562065">
    <property type="component" value="Unassembled WGS sequence"/>
</dbReference>
<dbReference type="PANTHER" id="PTHR42850">
    <property type="entry name" value="METALLOPHOSPHOESTERASE"/>
    <property type="match status" value="1"/>
</dbReference>
<dbReference type="RefSeq" id="WP_369454063.1">
    <property type="nucleotide sequence ID" value="NZ_JBGCUO010000001.1"/>
</dbReference>
<feature type="domain" description="Calcineurin-like phosphoesterase" evidence="1">
    <location>
        <begin position="271"/>
        <end position="390"/>
    </location>
</feature>
<dbReference type="Gene3D" id="3.60.21.10">
    <property type="match status" value="1"/>
</dbReference>
<keyword evidence="3" id="KW-1185">Reference proteome</keyword>
<dbReference type="Pfam" id="PF00149">
    <property type="entry name" value="Metallophos"/>
    <property type="match status" value="1"/>
</dbReference>
<dbReference type="InterPro" id="IPR050126">
    <property type="entry name" value="Ap4A_hydrolase"/>
</dbReference>
<dbReference type="PANTHER" id="PTHR42850:SF2">
    <property type="entry name" value="BLL5683 PROTEIN"/>
    <property type="match status" value="1"/>
</dbReference>
<name>A0ABV4AFH8_9GAMM</name>
<organism evidence="2 3">
    <name type="scientific">Isoalcanivorax beigongshangi</name>
    <dbReference type="NCBI Taxonomy" id="3238810"/>
    <lineage>
        <taxon>Bacteria</taxon>
        <taxon>Pseudomonadati</taxon>
        <taxon>Pseudomonadota</taxon>
        <taxon>Gammaproteobacteria</taxon>
        <taxon>Oceanospirillales</taxon>
        <taxon>Alcanivoracaceae</taxon>
        <taxon>Isoalcanivorax</taxon>
    </lineage>
</organism>
<dbReference type="CDD" id="cd00838">
    <property type="entry name" value="MPP_superfamily"/>
    <property type="match status" value="1"/>
</dbReference>
<sequence length="513" mass="55547">MWGAAQIEIVAALGQAPGLSPEQVARTSCHPQVLSRLSRFSGRPVTEIYACADRVIKTRSELEFAAAAAARDWIAARCEHERLLGCYHPEKTWLVLHGDHSVKVASVTPRLVALDDALQQAGAEVAEGLAQVASLCLAVAARSDVALDEGLSNFAFTASGQLVYLDDDHYPLQQHSSLCATLVTWIRRFTALPAAAWEQVGGHMRTQLLASYGDEGLAQTLASQLYDHFVAGAAQESHRAALAAGLCRSERDCRGRSAVGACFEAGSFPRRTLVMADIYGNLPALEAILRQADADDIDDILVLGDVVGYGPAPGACIDLLRTRGCHVLQGNLDWLASSDQCLDGISDAARWSVEWTRQQLSPAQRDWLAGLPRTLDGDSWLGVHGALVEPRPLFGYIYDATAEDNLAAVVKRGKKWLLHGQSHRQGVFYLRRGLDGFVAADHVALAPFEAGLICPGSVGRSRHGRDGCEYLVIDWQQMRVRGHRLPYDASTVVLDMAGHGFPALLSNGFLTRN</sequence>